<dbReference type="Pfam" id="PF03807">
    <property type="entry name" value="F420_oxidored"/>
    <property type="match status" value="1"/>
</dbReference>
<keyword evidence="1" id="KW-0560">Oxidoreductase</keyword>
<dbReference type="KEGG" id="bfk:QN062_02090"/>
<protein>
    <submittedName>
        <fullName evidence="5">NADPH-dependent F420 reductase</fullName>
    </submittedName>
</protein>
<dbReference type="InterPro" id="IPR036291">
    <property type="entry name" value="NAD(P)-bd_dom_sf"/>
</dbReference>
<dbReference type="PANTHER" id="PTHR14239">
    <property type="entry name" value="DUDULIN-RELATED"/>
    <property type="match status" value="1"/>
</dbReference>
<dbReference type="InterPro" id="IPR028939">
    <property type="entry name" value="P5C_Rdtase_cat_N"/>
</dbReference>
<evidence type="ECO:0000256" key="1">
    <source>
        <dbReference type="ARBA" id="ARBA00023002"/>
    </source>
</evidence>
<dbReference type="AlphaFoldDB" id="A0AB39UP67"/>
<evidence type="ECO:0000259" key="2">
    <source>
        <dbReference type="Pfam" id="PF03807"/>
    </source>
</evidence>
<gene>
    <name evidence="5" type="ORF">QN062_02090</name>
    <name evidence="4" type="ORF">QN216_06095</name>
    <name evidence="3" type="ORF">QN217_04355</name>
</gene>
<dbReference type="EMBL" id="CP129675">
    <property type="protein sequence ID" value="XDS47362.1"/>
    <property type="molecule type" value="Genomic_DNA"/>
</dbReference>
<organism evidence="5">
    <name type="scientific">Bifidobacterium fermentum</name>
    <dbReference type="NCBI Taxonomy" id="3059035"/>
    <lineage>
        <taxon>Bacteria</taxon>
        <taxon>Bacillati</taxon>
        <taxon>Actinomycetota</taxon>
        <taxon>Actinomycetes</taxon>
        <taxon>Bifidobacteriales</taxon>
        <taxon>Bifidobacteriaceae</taxon>
        <taxon>Bifidobacterium</taxon>
    </lineage>
</organism>
<dbReference type="RefSeq" id="WP_369341970.1">
    <property type="nucleotide sequence ID" value="NZ_CP129675.1"/>
</dbReference>
<dbReference type="GO" id="GO:0016491">
    <property type="term" value="F:oxidoreductase activity"/>
    <property type="evidence" value="ECO:0007669"/>
    <property type="project" value="UniProtKB-KW"/>
</dbReference>
<name>A0AB39UP67_9BIFI</name>
<dbReference type="PANTHER" id="PTHR14239:SF10">
    <property type="entry name" value="REDUCTASE"/>
    <property type="match status" value="1"/>
</dbReference>
<dbReference type="EMBL" id="CP129683">
    <property type="protein sequence ID" value="XDS51007.1"/>
    <property type="molecule type" value="Genomic_DNA"/>
</dbReference>
<dbReference type="EMBL" id="CP129682">
    <property type="protein sequence ID" value="XDS47930.1"/>
    <property type="molecule type" value="Genomic_DNA"/>
</dbReference>
<reference evidence="5" key="1">
    <citation type="submission" date="2023-07" db="EMBL/GenBank/DDBJ databases">
        <title>Bifidobacterium aquikefiriaerophilum sp. nov. and Bifidobacterium eccum sp. nov., isolated from water kefir.</title>
        <authorList>
            <person name="Breselge S."/>
            <person name="Bellassi P."/>
            <person name="Barcenilla C."/>
            <person name="Alvarez-Ordonez A."/>
            <person name="Morelli L."/>
            <person name="Cotter P.D."/>
        </authorList>
    </citation>
    <scope>NUCLEOTIDE SEQUENCE</scope>
    <source>
        <strain evidence="5">WK012_4_13</strain>
        <strain evidence="4">WK013_4_14</strain>
        <strain evidence="3">WK048_4_13</strain>
    </source>
</reference>
<dbReference type="InterPro" id="IPR051267">
    <property type="entry name" value="STEAP_metalloreductase"/>
</dbReference>
<proteinExistence type="predicted"/>
<evidence type="ECO:0000313" key="5">
    <source>
        <dbReference type="EMBL" id="XDS51007.1"/>
    </source>
</evidence>
<evidence type="ECO:0000313" key="4">
    <source>
        <dbReference type="EMBL" id="XDS47930.1"/>
    </source>
</evidence>
<evidence type="ECO:0000313" key="3">
    <source>
        <dbReference type="EMBL" id="XDS47362.1"/>
    </source>
</evidence>
<sequence>MVNVTVFGKGNMGSALAGLFESAQSPVQVLDSATSADEKITGEIVVLAVPYSALDGIAEKFGDQLKGRTVVDITNPVDFSTFDSLLPAADGSSAAELAAKLPESKVLKAFNTNFAGSLASKHVGENPTTVLIAGDDEDSKTTLAGIVEKAGLEAIDAGSLKRARELESFGFLQLSLAVSEKISFNGGFAVLR</sequence>
<dbReference type="SUPFAM" id="SSF51735">
    <property type="entry name" value="NAD(P)-binding Rossmann-fold domains"/>
    <property type="match status" value="1"/>
</dbReference>
<feature type="domain" description="Pyrroline-5-carboxylate reductase catalytic N-terminal" evidence="2">
    <location>
        <begin position="33"/>
        <end position="76"/>
    </location>
</feature>
<dbReference type="Gene3D" id="3.40.50.720">
    <property type="entry name" value="NAD(P)-binding Rossmann-like Domain"/>
    <property type="match status" value="1"/>
</dbReference>
<accession>A0AB39UP67</accession>